<name>A0ABN7JHY0_9HYPH</name>
<accession>A0ABN7JHY0</accession>
<feature type="coiled-coil region" evidence="1">
    <location>
        <begin position="27"/>
        <end position="54"/>
    </location>
</feature>
<evidence type="ECO:0008006" key="4">
    <source>
        <dbReference type="Google" id="ProtNLM"/>
    </source>
</evidence>
<keyword evidence="3" id="KW-1185">Reference proteome</keyword>
<protein>
    <recommendedName>
        <fullName evidence="4">Secreted (Periplasmic) protein</fullName>
    </recommendedName>
</protein>
<gene>
    <name evidence="2" type="ORF">REJC140_00296</name>
</gene>
<dbReference type="EMBL" id="CABFWF030000001">
    <property type="protein sequence ID" value="CAD7023694.1"/>
    <property type="molecule type" value="Genomic_DNA"/>
</dbReference>
<organism evidence="2 3">
    <name type="scientific">Pseudorhizobium endolithicum</name>
    <dbReference type="NCBI Taxonomy" id="1191678"/>
    <lineage>
        <taxon>Bacteria</taxon>
        <taxon>Pseudomonadati</taxon>
        <taxon>Pseudomonadota</taxon>
        <taxon>Alphaproteobacteria</taxon>
        <taxon>Hyphomicrobiales</taxon>
        <taxon>Rhizobiaceae</taxon>
        <taxon>Rhizobium/Agrobacterium group</taxon>
        <taxon>Pseudorhizobium</taxon>
    </lineage>
</organism>
<dbReference type="Proteomes" id="UP000606921">
    <property type="component" value="Unassembled WGS sequence"/>
</dbReference>
<evidence type="ECO:0000256" key="1">
    <source>
        <dbReference type="SAM" id="Coils"/>
    </source>
</evidence>
<comment type="caution">
    <text evidence="2">The sequence shown here is derived from an EMBL/GenBank/DDBJ whole genome shotgun (WGS) entry which is preliminary data.</text>
</comment>
<proteinExistence type="predicted"/>
<dbReference type="RefSeq" id="WP_142520269.1">
    <property type="nucleotide sequence ID" value="NZ_CABFWF030000001.1"/>
</dbReference>
<sequence>MLRSFDLVLIGVMTAAAVATYTIKHRADDKLQEVRRLEAEIRLEKDTIDLLRADWALLTQPNRLERLIAAYQSELQLVPTQPTQLAMPVELPMPRSQLPMPETTIEELIASAGGEVAAALKGVDAAKNAKPPVAAIPVPIPRGAASVDIISTGSVNR</sequence>
<reference evidence="2 3" key="1">
    <citation type="submission" date="2020-11" db="EMBL/GenBank/DDBJ databases">
        <authorList>
            <person name="Lassalle F."/>
        </authorList>
    </citation>
    <scope>NUCLEOTIDE SEQUENCE [LARGE SCALE GENOMIC DNA]</scope>
    <source>
        <strain evidence="2 3">JC140</strain>
    </source>
</reference>
<keyword evidence="1" id="KW-0175">Coiled coil</keyword>
<evidence type="ECO:0000313" key="2">
    <source>
        <dbReference type="EMBL" id="CAD7023694.1"/>
    </source>
</evidence>
<evidence type="ECO:0000313" key="3">
    <source>
        <dbReference type="Proteomes" id="UP000606921"/>
    </source>
</evidence>